<organism evidence="23 24">
    <name type="scientific">Clydaea vesicula</name>
    <dbReference type="NCBI Taxonomy" id="447962"/>
    <lineage>
        <taxon>Eukaryota</taxon>
        <taxon>Fungi</taxon>
        <taxon>Fungi incertae sedis</taxon>
        <taxon>Chytridiomycota</taxon>
        <taxon>Chytridiomycota incertae sedis</taxon>
        <taxon>Chytridiomycetes</taxon>
        <taxon>Lobulomycetales</taxon>
        <taxon>Lobulomycetaceae</taxon>
        <taxon>Clydaea</taxon>
    </lineage>
</organism>
<evidence type="ECO:0000256" key="20">
    <source>
        <dbReference type="ARBA" id="ARBA00064494"/>
    </source>
</evidence>
<evidence type="ECO:0000256" key="3">
    <source>
        <dbReference type="ARBA" id="ARBA00004604"/>
    </source>
</evidence>
<dbReference type="GO" id="GO:0005737">
    <property type="term" value="C:cytoplasm"/>
    <property type="evidence" value="ECO:0007669"/>
    <property type="project" value="UniProtKB-SubCell"/>
</dbReference>
<keyword evidence="9" id="KW-0949">S-adenosyl-L-methionine</keyword>
<dbReference type="Pfam" id="PF09445">
    <property type="entry name" value="Methyltransf_15"/>
    <property type="match status" value="1"/>
</dbReference>
<proteinExistence type="inferred from homology"/>
<dbReference type="GO" id="GO:0071164">
    <property type="term" value="F:RNA cap trimethylguanosine synthase activity"/>
    <property type="evidence" value="ECO:0007669"/>
    <property type="project" value="TreeGrafter"/>
</dbReference>
<evidence type="ECO:0000256" key="7">
    <source>
        <dbReference type="ARBA" id="ARBA00022603"/>
    </source>
</evidence>
<dbReference type="Gene3D" id="3.40.50.150">
    <property type="entry name" value="Vaccinia Virus protein VP39"/>
    <property type="match status" value="1"/>
</dbReference>
<evidence type="ECO:0000313" key="24">
    <source>
        <dbReference type="Proteomes" id="UP001211065"/>
    </source>
</evidence>
<evidence type="ECO:0000256" key="12">
    <source>
        <dbReference type="ARBA" id="ARBA00023242"/>
    </source>
</evidence>
<name>A0AAD5TX46_9FUNG</name>
<dbReference type="SUPFAM" id="SSF53335">
    <property type="entry name" value="S-adenosyl-L-methionine-dependent methyltransferases"/>
    <property type="match status" value="1"/>
</dbReference>
<comment type="catalytic activity">
    <reaction evidence="17">
        <text>a 5'-end (N(7)-methyl 5'-triphosphoguanosine)-ribonucleoside in snRNA + S-adenosyl-L-methionine = a 5'-end (N(2),N(7)-dimethyl 5'-triphosphoguanosine)-ribonucleoside in snRNA + S-adenosyl-L-homocysteine + H(+)</text>
        <dbReference type="Rhea" id="RHEA:78471"/>
        <dbReference type="Rhea" id="RHEA-COMP:19085"/>
        <dbReference type="Rhea" id="RHEA-COMP:19087"/>
        <dbReference type="ChEBI" id="CHEBI:15378"/>
        <dbReference type="ChEBI" id="CHEBI:57856"/>
        <dbReference type="ChEBI" id="CHEBI:59789"/>
        <dbReference type="ChEBI" id="CHEBI:156461"/>
        <dbReference type="ChEBI" id="CHEBI:172880"/>
    </reaction>
    <physiologicalReaction direction="left-to-right" evidence="17">
        <dbReference type="Rhea" id="RHEA:78472"/>
    </physiologicalReaction>
</comment>
<evidence type="ECO:0000256" key="1">
    <source>
        <dbReference type="ARBA" id="ARBA00004408"/>
    </source>
</evidence>
<dbReference type="InterPro" id="IPR019012">
    <property type="entry name" value="RNA_cap_Gua-N2-MeTrfase"/>
</dbReference>
<dbReference type="Proteomes" id="UP001211065">
    <property type="component" value="Unassembled WGS sequence"/>
</dbReference>
<evidence type="ECO:0000313" key="23">
    <source>
        <dbReference type="EMBL" id="KAJ3214472.1"/>
    </source>
</evidence>
<evidence type="ECO:0000256" key="22">
    <source>
        <dbReference type="ARBA" id="ARBA00081504"/>
    </source>
</evidence>
<gene>
    <name evidence="23" type="primary">TGS1</name>
    <name evidence="23" type="ORF">HK099_006851</name>
</gene>
<evidence type="ECO:0000256" key="8">
    <source>
        <dbReference type="ARBA" id="ARBA00022679"/>
    </source>
</evidence>
<evidence type="ECO:0000256" key="21">
    <source>
        <dbReference type="ARBA" id="ARBA00079339"/>
    </source>
</evidence>
<sequence>MEKLENSVKKYYKQRYSLFSKFDDGIILDTESWFSVTPEKIAQHIAKRVRCNVIIDAFCGAGGNSIQFASICNTVIAIDVDPKKIAIAKNNAKVYGVEKKILFVIGDALKYLSNPGLEADVIFLSPPWGGPEYLNQEIFDLTTMPIDGINLFKLASKVTKNIVYYLPRTTDCEQITSLAGRGNICEIEETFLNNRLKCLTVYYGNLIK</sequence>
<keyword evidence="10" id="KW-0805">Transcription regulation</keyword>
<keyword evidence="12" id="KW-0539">Nucleus</keyword>
<evidence type="ECO:0000256" key="16">
    <source>
        <dbReference type="ARBA" id="ARBA00048763"/>
    </source>
</evidence>
<evidence type="ECO:0000256" key="2">
    <source>
        <dbReference type="ARBA" id="ARBA00004496"/>
    </source>
</evidence>
<evidence type="ECO:0000256" key="10">
    <source>
        <dbReference type="ARBA" id="ARBA00023015"/>
    </source>
</evidence>
<evidence type="ECO:0000256" key="13">
    <source>
        <dbReference type="ARBA" id="ARBA00025783"/>
    </source>
</evidence>
<evidence type="ECO:0000256" key="17">
    <source>
        <dbReference type="ARBA" id="ARBA00049075"/>
    </source>
</evidence>
<accession>A0AAD5TX46</accession>
<dbReference type="PANTHER" id="PTHR14741">
    <property type="entry name" value="S-ADENOSYLMETHIONINE-DEPENDENT METHYLTRANSFERASE RELATED"/>
    <property type="match status" value="1"/>
</dbReference>
<dbReference type="AlphaFoldDB" id="A0AAD5TX46"/>
<keyword evidence="24" id="KW-1185">Reference proteome</keyword>
<evidence type="ECO:0000256" key="19">
    <source>
        <dbReference type="ARBA" id="ARBA00057179"/>
    </source>
</evidence>
<comment type="subunit">
    <text evidence="20">May form homooligomers. Interacts with CREBBP/CBP, EED/WAIT1, EP300/P300, NCOA6/PRIP, PPARBP/PBP and SMN.</text>
</comment>
<comment type="catalytic activity">
    <reaction evidence="16">
        <text>a 5'-end (N(2),N(7)-dimethyl 5'-triphosphoguanosine)-ribonucleoside in snRNA + S-adenosyl-L-methionine = a 5'-end (N(2),N(2),N(7)-trimethyl 5'-triphosphoguanosine)-ribonucleoside in snRNA + S-adenosyl-L-homocysteine + H(+)</text>
        <dbReference type="Rhea" id="RHEA:78479"/>
        <dbReference type="Rhea" id="RHEA-COMP:19087"/>
        <dbReference type="Rhea" id="RHEA-COMP:19089"/>
        <dbReference type="ChEBI" id="CHEBI:15378"/>
        <dbReference type="ChEBI" id="CHEBI:57856"/>
        <dbReference type="ChEBI" id="CHEBI:59789"/>
        <dbReference type="ChEBI" id="CHEBI:167623"/>
        <dbReference type="ChEBI" id="CHEBI:172880"/>
    </reaction>
    <physiologicalReaction direction="left-to-right" evidence="16">
        <dbReference type="Rhea" id="RHEA:78480"/>
    </physiologicalReaction>
</comment>
<comment type="catalytic activity">
    <reaction evidence="15">
        <text>a 5'-end (N(7)-methyl 5'-triphosphoguanosine)-ribonucleoside in snoRNA + S-adenosyl-L-methionine = a 5'-end (N(2),N(7)-dimethyl 5'-triphosphoguanosine)-ribonucleoside in snoRNA + S-adenosyl-L-homocysteine + H(+)</text>
        <dbReference type="Rhea" id="RHEA:78475"/>
        <dbReference type="Rhea" id="RHEA-COMP:19086"/>
        <dbReference type="Rhea" id="RHEA-COMP:19088"/>
        <dbReference type="ChEBI" id="CHEBI:15378"/>
        <dbReference type="ChEBI" id="CHEBI:57856"/>
        <dbReference type="ChEBI" id="CHEBI:59789"/>
        <dbReference type="ChEBI" id="CHEBI:156461"/>
        <dbReference type="ChEBI" id="CHEBI:172880"/>
    </reaction>
    <physiologicalReaction direction="left-to-right" evidence="15">
        <dbReference type="Rhea" id="RHEA:78476"/>
    </physiologicalReaction>
</comment>
<evidence type="ECO:0000256" key="5">
    <source>
        <dbReference type="ARBA" id="ARBA00022490"/>
    </source>
</evidence>
<evidence type="ECO:0000256" key="6">
    <source>
        <dbReference type="ARBA" id="ARBA00022553"/>
    </source>
</evidence>
<comment type="catalytic activity">
    <reaction evidence="14">
        <text>a 5'-end (N(2),N(7)-dimethyl 5'-triphosphoguanosine)-ribonucleoside in snoRNA + S-adenosyl-L-methionine = a 5'-end (N(2),N(2),N(7)-trimethyl 5'-triphosphoguanosine)-ribonucleoside in snoRNA + S-adenosyl-L-homocysteine + H(+)</text>
        <dbReference type="Rhea" id="RHEA:78507"/>
        <dbReference type="Rhea" id="RHEA-COMP:19088"/>
        <dbReference type="Rhea" id="RHEA-COMP:19090"/>
        <dbReference type="ChEBI" id="CHEBI:15378"/>
        <dbReference type="ChEBI" id="CHEBI:57856"/>
        <dbReference type="ChEBI" id="CHEBI:59789"/>
        <dbReference type="ChEBI" id="CHEBI:167623"/>
        <dbReference type="ChEBI" id="CHEBI:172880"/>
    </reaction>
    <physiologicalReaction direction="left-to-right" evidence="14">
        <dbReference type="Rhea" id="RHEA:78508"/>
    </physiologicalReaction>
</comment>
<evidence type="ECO:0000256" key="9">
    <source>
        <dbReference type="ARBA" id="ARBA00022691"/>
    </source>
</evidence>
<dbReference type="GO" id="GO:0005730">
    <property type="term" value="C:nucleolus"/>
    <property type="evidence" value="ECO:0007669"/>
    <property type="project" value="UniProtKB-SubCell"/>
</dbReference>
<evidence type="ECO:0000256" key="14">
    <source>
        <dbReference type="ARBA" id="ARBA00047418"/>
    </source>
</evidence>
<evidence type="ECO:0000256" key="11">
    <source>
        <dbReference type="ARBA" id="ARBA00023163"/>
    </source>
</evidence>
<reference evidence="23" key="1">
    <citation type="submission" date="2020-05" db="EMBL/GenBank/DDBJ databases">
        <title>Phylogenomic resolution of chytrid fungi.</title>
        <authorList>
            <person name="Stajich J.E."/>
            <person name="Amses K."/>
            <person name="Simmons R."/>
            <person name="Seto K."/>
            <person name="Myers J."/>
            <person name="Bonds A."/>
            <person name="Quandt C.A."/>
            <person name="Barry K."/>
            <person name="Liu P."/>
            <person name="Grigoriev I."/>
            <person name="Longcore J.E."/>
            <person name="James T.Y."/>
        </authorList>
    </citation>
    <scope>NUCLEOTIDE SEQUENCE</scope>
    <source>
        <strain evidence="23">JEL0476</strain>
    </source>
</reference>
<evidence type="ECO:0000256" key="18">
    <source>
        <dbReference type="ARBA" id="ARBA00049790"/>
    </source>
</evidence>
<keyword evidence="8" id="KW-0808">Transferase</keyword>
<dbReference type="PANTHER" id="PTHR14741:SF32">
    <property type="entry name" value="TRIMETHYLGUANOSINE SYNTHASE"/>
    <property type="match status" value="1"/>
</dbReference>
<dbReference type="CDD" id="cd02440">
    <property type="entry name" value="AdoMet_MTases"/>
    <property type="match status" value="1"/>
</dbReference>
<evidence type="ECO:0000256" key="4">
    <source>
        <dbReference type="ARBA" id="ARBA00018517"/>
    </source>
</evidence>
<keyword evidence="7" id="KW-0489">Methyltransferase</keyword>
<dbReference type="GO" id="GO:0015030">
    <property type="term" value="C:Cajal body"/>
    <property type="evidence" value="ECO:0007669"/>
    <property type="project" value="UniProtKB-SubCell"/>
</dbReference>
<comment type="similarity">
    <text evidence="13">Belongs to the methyltransferase superfamily. Trimethylguanosine synthase family.</text>
</comment>
<dbReference type="FunFam" id="3.40.50.150:FF:000066">
    <property type="entry name" value="Trimethylguanosine synthase 1"/>
    <property type="match status" value="1"/>
</dbReference>
<comment type="caution">
    <text evidence="23">The sequence shown here is derived from an EMBL/GenBank/DDBJ whole genome shotgun (WGS) entry which is preliminary data.</text>
</comment>
<keyword evidence="11" id="KW-0804">Transcription</keyword>
<dbReference type="InterPro" id="IPR029063">
    <property type="entry name" value="SAM-dependent_MTases_sf"/>
</dbReference>
<keyword evidence="6" id="KW-0597">Phosphoprotein</keyword>
<comment type="subcellular location">
    <subcellularLocation>
        <location evidence="2">Cytoplasm</location>
    </subcellularLocation>
    <subcellularLocation>
        <location evidence="1">Nucleus</location>
        <location evidence="1">Cajal body</location>
    </subcellularLocation>
    <subcellularLocation>
        <location evidence="3">Nucleus</location>
        <location evidence="3">Nucleolus</location>
    </subcellularLocation>
</comment>
<evidence type="ECO:0000256" key="15">
    <source>
        <dbReference type="ARBA" id="ARBA00048740"/>
    </source>
</evidence>
<keyword evidence="5" id="KW-0963">Cytoplasm</keyword>
<dbReference type="EMBL" id="JADGJW010000618">
    <property type="protein sequence ID" value="KAJ3214472.1"/>
    <property type="molecule type" value="Genomic_DNA"/>
</dbReference>
<comment type="function">
    <text evidence="19">Catalyzes the 2 serial methylation steps for the conversion of the 7-monomethylguanosine (m(7)G) caps of snRNAs and snoRNAs to a 2,2,7-trimethylguanosine (m(2,2,7)G) cap structure. The enzyme is specific for guanine, and N7 methylation must precede N2 methylation. Hypermethylation of the m7G cap of U snRNAs leads to their concentration in nuclear foci, their colocalization with coilin and the formation of canonical Cajal bodies (CBs). Plays a role in transcriptional regulation.</text>
</comment>
<protein>
    <recommendedName>
        <fullName evidence="4">Trimethylguanosine synthase</fullName>
    </recommendedName>
    <alternativeName>
        <fullName evidence="18">Cap-specific guanine-N(2) methyltransferase</fullName>
    </alternativeName>
    <alternativeName>
        <fullName evidence="21">Nuclear receptor coactivator 6-interacting protein</fullName>
    </alternativeName>
    <alternativeName>
        <fullName evidence="22">PRIP-interacting protein with methyltransferase motif</fullName>
    </alternativeName>
</protein>